<dbReference type="EMBL" id="CP002076">
    <property type="protein sequence ID" value="ADO03359.1"/>
    <property type="molecule type" value="Genomic_DNA"/>
</dbReference>
<evidence type="ECO:0000313" key="1">
    <source>
        <dbReference type="EMBL" id="ADO03359.1"/>
    </source>
</evidence>
<dbReference type="AlphaFoldDB" id="A0AB32X6I7"/>
<organism evidence="1 2">
    <name type="scientific">Helicobacter pylori (strain Cuz20)</name>
    <dbReference type="NCBI Taxonomy" id="765964"/>
    <lineage>
        <taxon>Bacteria</taxon>
        <taxon>Pseudomonadati</taxon>
        <taxon>Campylobacterota</taxon>
        <taxon>Epsilonproteobacteria</taxon>
        <taxon>Campylobacterales</taxon>
        <taxon>Helicobacteraceae</taxon>
        <taxon>Helicobacter</taxon>
    </lineage>
</organism>
<dbReference type="Proteomes" id="UP000006864">
    <property type="component" value="Chromosome"/>
</dbReference>
<gene>
    <name evidence="1" type="ordered locus">HPCU_00865</name>
</gene>
<sequence length="35" mass="4449">MWIDSVKNHERFFGAFLSARYLYVRYMRERFGFRV</sequence>
<dbReference type="KEGG" id="hpu:HPCU_00865"/>
<reference evidence="2" key="1">
    <citation type="submission" date="2010-06" db="EMBL/GenBank/DDBJ databases">
        <title>Complete genome sequence of Helicobacter pylori strain Cuz20.</title>
        <authorList>
            <person name="Kersulyte D."/>
            <person name="Herrera P."/>
            <person name="Gilman R.H."/>
            <person name="Berg D.E."/>
        </authorList>
    </citation>
    <scope>NUCLEOTIDE SEQUENCE [LARGE SCALE GENOMIC DNA]</scope>
    <source>
        <strain evidence="2">Cuz20</strain>
    </source>
</reference>
<accession>A0AB32X6I7</accession>
<proteinExistence type="predicted"/>
<name>A0AB32X6I7_HELPC</name>
<evidence type="ECO:0000313" key="2">
    <source>
        <dbReference type="Proteomes" id="UP000006864"/>
    </source>
</evidence>
<protein>
    <submittedName>
        <fullName evidence="1">Uncharacterized protein</fullName>
    </submittedName>
</protein>